<dbReference type="PROSITE" id="PS50893">
    <property type="entry name" value="ABC_TRANSPORTER_2"/>
    <property type="match status" value="1"/>
</dbReference>
<dbReference type="GO" id="GO:0046677">
    <property type="term" value="P:response to antibiotic"/>
    <property type="evidence" value="ECO:0007669"/>
    <property type="project" value="UniProtKB-KW"/>
</dbReference>
<dbReference type="Gene3D" id="3.40.50.300">
    <property type="entry name" value="P-loop containing nucleotide triphosphate hydrolases"/>
    <property type="match status" value="1"/>
</dbReference>
<evidence type="ECO:0000256" key="3">
    <source>
        <dbReference type="ARBA" id="ARBA00022741"/>
    </source>
</evidence>
<keyword evidence="2" id="KW-0813">Transport</keyword>
<evidence type="ECO:0000259" key="6">
    <source>
        <dbReference type="PROSITE" id="PS50893"/>
    </source>
</evidence>
<dbReference type="KEGG" id="rter:IDM49_03705"/>
<dbReference type="InterPro" id="IPR050763">
    <property type="entry name" value="ABC_transporter_ATP-binding"/>
</dbReference>
<evidence type="ECO:0000313" key="8">
    <source>
        <dbReference type="Proteomes" id="UP000516404"/>
    </source>
</evidence>
<dbReference type="PROSITE" id="PS00211">
    <property type="entry name" value="ABC_TRANSPORTER_1"/>
    <property type="match status" value="1"/>
</dbReference>
<dbReference type="SUPFAM" id="SSF52540">
    <property type="entry name" value="P-loop containing nucleoside triphosphate hydrolases"/>
    <property type="match status" value="1"/>
</dbReference>
<keyword evidence="4 7" id="KW-0067">ATP-binding</keyword>
<dbReference type="GO" id="GO:0005524">
    <property type="term" value="F:ATP binding"/>
    <property type="evidence" value="ECO:0007669"/>
    <property type="project" value="UniProtKB-KW"/>
</dbReference>
<reference evidence="7 8" key="1">
    <citation type="submission" date="2020-09" db="EMBL/GenBank/DDBJ databases">
        <title>Investigation of environmental microbes.</title>
        <authorList>
            <person name="Ou Y."/>
            <person name="Kang Q."/>
        </authorList>
    </citation>
    <scope>NUCLEOTIDE SEQUENCE [LARGE SCALE GENOMIC DNA]</scope>
    <source>
        <strain evidence="7 8">KJZ-14</strain>
    </source>
</reference>
<proteinExistence type="predicted"/>
<dbReference type="InterPro" id="IPR017871">
    <property type="entry name" value="ABC_transporter-like_CS"/>
</dbReference>
<dbReference type="InterPro" id="IPR027417">
    <property type="entry name" value="P-loop_NTPase"/>
</dbReference>
<evidence type="ECO:0000256" key="2">
    <source>
        <dbReference type="ARBA" id="ARBA00022448"/>
    </source>
</evidence>
<dbReference type="GO" id="GO:0016887">
    <property type="term" value="F:ATP hydrolysis activity"/>
    <property type="evidence" value="ECO:0007669"/>
    <property type="project" value="InterPro"/>
</dbReference>
<evidence type="ECO:0000256" key="4">
    <source>
        <dbReference type="ARBA" id="ARBA00022840"/>
    </source>
</evidence>
<sequence>MNTAVNVENVSKTFRATTGSVEAVKDVSFSIPRGEVVALLGENGAGKSTLIDMLLGLSVPSSGSVELMSESPVEAVRHSLVSAMLQAGGLLKELTVKDQVAMVASTYKNSTGAQQVLTEAGITDIASQKIGKCSGGQQQKVKFAIALLGNPEILILDEPTTGMDVNARKTFWDSMHALADAGKTIIFATHYLEEAEEFADRIIMMAHGQVIADGTTTKIRTLNGLRKISFSLPGEQHLELTPEQKQLWGITNLISNGTEYSMRCASVENFLPYVLSSYEVSDLQIIRPTLAEAFSKLAHA</sequence>
<dbReference type="CDD" id="cd03230">
    <property type="entry name" value="ABC_DR_subfamily_A"/>
    <property type="match status" value="1"/>
</dbReference>
<dbReference type="EMBL" id="CP061539">
    <property type="protein sequence ID" value="QNV38387.1"/>
    <property type="molecule type" value="Genomic_DNA"/>
</dbReference>
<evidence type="ECO:0000256" key="1">
    <source>
        <dbReference type="ARBA" id="ARBA00004202"/>
    </source>
</evidence>
<keyword evidence="8" id="KW-1185">Reference proteome</keyword>
<keyword evidence="5" id="KW-0046">Antibiotic resistance</keyword>
<keyword evidence="3" id="KW-0547">Nucleotide-binding</keyword>
<protein>
    <submittedName>
        <fullName evidence="7">ABC transporter ATP-binding protein</fullName>
    </submittedName>
</protein>
<dbReference type="Pfam" id="PF00005">
    <property type="entry name" value="ABC_tran"/>
    <property type="match status" value="1"/>
</dbReference>
<dbReference type="RefSeq" id="WP_190725060.1">
    <property type="nucleotide sequence ID" value="NZ_CP061539.1"/>
</dbReference>
<dbReference type="Proteomes" id="UP000516404">
    <property type="component" value="Chromosome"/>
</dbReference>
<name>A0A7H2BFE1_9MICC</name>
<comment type="subcellular location">
    <subcellularLocation>
        <location evidence="1">Cell membrane</location>
        <topology evidence="1">Peripheral membrane protein</topology>
    </subcellularLocation>
</comment>
<evidence type="ECO:0000313" key="7">
    <source>
        <dbReference type="EMBL" id="QNV38387.1"/>
    </source>
</evidence>
<dbReference type="GO" id="GO:0005886">
    <property type="term" value="C:plasma membrane"/>
    <property type="evidence" value="ECO:0007669"/>
    <property type="project" value="UniProtKB-SubCell"/>
</dbReference>
<dbReference type="SMART" id="SM00382">
    <property type="entry name" value="AAA"/>
    <property type="match status" value="1"/>
</dbReference>
<feature type="domain" description="ABC transporter" evidence="6">
    <location>
        <begin position="5"/>
        <end position="232"/>
    </location>
</feature>
<accession>A0A7H2BFE1</accession>
<evidence type="ECO:0000256" key="5">
    <source>
        <dbReference type="ARBA" id="ARBA00023251"/>
    </source>
</evidence>
<dbReference type="PANTHER" id="PTHR42711">
    <property type="entry name" value="ABC TRANSPORTER ATP-BINDING PROTEIN"/>
    <property type="match status" value="1"/>
</dbReference>
<dbReference type="GeneID" id="96623332"/>
<organism evidence="7 8">
    <name type="scientific">Rothia terrae</name>
    <dbReference type="NCBI Taxonomy" id="396015"/>
    <lineage>
        <taxon>Bacteria</taxon>
        <taxon>Bacillati</taxon>
        <taxon>Actinomycetota</taxon>
        <taxon>Actinomycetes</taxon>
        <taxon>Micrococcales</taxon>
        <taxon>Micrococcaceae</taxon>
        <taxon>Rothia</taxon>
    </lineage>
</organism>
<dbReference type="AlphaFoldDB" id="A0A7H2BFE1"/>
<dbReference type="PANTHER" id="PTHR42711:SF17">
    <property type="entry name" value="ABC TRANSPORTER ATP-BINDING PROTEIN"/>
    <property type="match status" value="1"/>
</dbReference>
<gene>
    <name evidence="7" type="ORF">IDM49_03705</name>
</gene>
<dbReference type="InterPro" id="IPR003593">
    <property type="entry name" value="AAA+_ATPase"/>
</dbReference>
<dbReference type="InterPro" id="IPR003439">
    <property type="entry name" value="ABC_transporter-like_ATP-bd"/>
</dbReference>